<dbReference type="EMBL" id="CAUWAG010000007">
    <property type="protein sequence ID" value="CAJ2504742.1"/>
    <property type="molecule type" value="Genomic_DNA"/>
</dbReference>
<dbReference type="Pfam" id="PF24494">
    <property type="entry name" value="DUF7587"/>
    <property type="match status" value="1"/>
</dbReference>
<dbReference type="InterPro" id="IPR056009">
    <property type="entry name" value="DUF7587"/>
</dbReference>
<dbReference type="Proteomes" id="UP001295740">
    <property type="component" value="Unassembled WGS sequence"/>
</dbReference>
<evidence type="ECO:0000259" key="1">
    <source>
        <dbReference type="Pfam" id="PF24494"/>
    </source>
</evidence>
<evidence type="ECO:0000313" key="2">
    <source>
        <dbReference type="EMBL" id="CAJ2504742.1"/>
    </source>
</evidence>
<gene>
    <name evidence="2" type="ORF">KHLLAP_LOCUS5210</name>
</gene>
<evidence type="ECO:0000313" key="3">
    <source>
        <dbReference type="Proteomes" id="UP001295740"/>
    </source>
</evidence>
<organism evidence="2 3">
    <name type="scientific">Anthostomella pinea</name>
    <dbReference type="NCBI Taxonomy" id="933095"/>
    <lineage>
        <taxon>Eukaryota</taxon>
        <taxon>Fungi</taxon>
        <taxon>Dikarya</taxon>
        <taxon>Ascomycota</taxon>
        <taxon>Pezizomycotina</taxon>
        <taxon>Sordariomycetes</taxon>
        <taxon>Xylariomycetidae</taxon>
        <taxon>Xylariales</taxon>
        <taxon>Xylariaceae</taxon>
        <taxon>Anthostomella</taxon>
    </lineage>
</organism>
<feature type="domain" description="DUF7587" evidence="1">
    <location>
        <begin position="93"/>
        <end position="231"/>
    </location>
</feature>
<keyword evidence="3" id="KW-1185">Reference proteome</keyword>
<protein>
    <submittedName>
        <fullName evidence="2">Uu.00g121360.m01.CDS01</fullName>
    </submittedName>
</protein>
<proteinExistence type="predicted"/>
<reference evidence="2" key="1">
    <citation type="submission" date="2023-10" db="EMBL/GenBank/DDBJ databases">
        <authorList>
            <person name="Hackl T."/>
        </authorList>
    </citation>
    <scope>NUCLEOTIDE SEQUENCE</scope>
</reference>
<sequence>MAEVPIEELIVPRWTESRSAQYLTPNARAYIVASKSEGPYAYKVCMDLPYYVQGVRPLYPEVSGIVLRNISFAWGRMMRDIATTIHTSGGARRPGAVYRVIHSGNGHDNSGYVHDGIRPRGSGANPAQPFTFQVQVQRHLYQRCYDLSPFMSATVDLEDAADLCALYDAHGYGGIQILEIETTGPDWDHNVQRLWNVRDLLTDFDTRKLLTGHSFANEYLIEHSIPPSSVTRHPWDDALRARLDPDGQRVARARARLGLLEDKRGHYESRNRAHGEYVGFRLPRTGGKDGYLRITG</sequence>
<comment type="caution">
    <text evidence="2">The sequence shown here is derived from an EMBL/GenBank/DDBJ whole genome shotgun (WGS) entry which is preliminary data.</text>
</comment>
<dbReference type="AlphaFoldDB" id="A0AAI8YHF7"/>
<name>A0AAI8YHF7_9PEZI</name>
<accession>A0AAI8YHF7</accession>